<dbReference type="EMBL" id="WIBF01000006">
    <property type="protein sequence ID" value="MQQ09098.1"/>
    <property type="molecule type" value="Genomic_DNA"/>
</dbReference>
<reference evidence="1 2" key="1">
    <citation type="submission" date="2019-10" db="EMBL/GenBank/DDBJ databases">
        <title>Epibacterium sp. nov., isolated from seawater.</title>
        <authorList>
            <person name="Zhang X."/>
            <person name="Li N."/>
        </authorList>
    </citation>
    <scope>NUCLEOTIDE SEQUENCE [LARGE SCALE GENOMIC DNA]</scope>
    <source>
        <strain evidence="1 2">SM1979</strain>
    </source>
</reference>
<dbReference type="Proteomes" id="UP000444174">
    <property type="component" value="Unassembled WGS sequence"/>
</dbReference>
<dbReference type="RefSeq" id="WP_153216041.1">
    <property type="nucleotide sequence ID" value="NZ_WIBF01000006.1"/>
</dbReference>
<name>A0A843YGZ7_9RHOB</name>
<dbReference type="AlphaFoldDB" id="A0A843YGZ7"/>
<evidence type="ECO:0000313" key="1">
    <source>
        <dbReference type="EMBL" id="MQQ09098.1"/>
    </source>
</evidence>
<gene>
    <name evidence="1" type="ORF">GFB49_11585</name>
</gene>
<organism evidence="1 2">
    <name type="scientific">Tritonibacter litoralis</name>
    <dbReference type="NCBI Taxonomy" id="2662264"/>
    <lineage>
        <taxon>Bacteria</taxon>
        <taxon>Pseudomonadati</taxon>
        <taxon>Pseudomonadota</taxon>
        <taxon>Alphaproteobacteria</taxon>
        <taxon>Rhodobacterales</taxon>
        <taxon>Paracoccaceae</taxon>
        <taxon>Tritonibacter</taxon>
    </lineage>
</organism>
<accession>A0A843YGZ7</accession>
<protein>
    <submittedName>
        <fullName evidence="1">Uncharacterized protein</fullName>
    </submittedName>
</protein>
<proteinExistence type="predicted"/>
<keyword evidence="2" id="KW-1185">Reference proteome</keyword>
<evidence type="ECO:0000313" key="2">
    <source>
        <dbReference type="Proteomes" id="UP000444174"/>
    </source>
</evidence>
<sequence>MRRASKRTLTGTVFAKAIQGEYLKHLEDGGDRRPARRAILVPVGQRLNKYGNMPRGAVGRTLNSQKVFSGKPKGHRRAGIWQRNKRNGSLKLLIHYADRARYAPRLKLVMGAAKTATARMPSAMLKAMRKAVGSAR</sequence>
<comment type="caution">
    <text evidence="1">The sequence shown here is derived from an EMBL/GenBank/DDBJ whole genome shotgun (WGS) entry which is preliminary data.</text>
</comment>